<reference evidence="1 2" key="1">
    <citation type="submission" date="2015-07" db="EMBL/GenBank/DDBJ databases">
        <title>The genome of Melipona quadrifasciata.</title>
        <authorList>
            <person name="Pan H."/>
            <person name="Kapheim K."/>
        </authorList>
    </citation>
    <scope>NUCLEOTIDE SEQUENCE [LARGE SCALE GENOMIC DNA]</scope>
    <source>
        <strain evidence="1">0111107301</strain>
        <tissue evidence="1">Whole body</tissue>
    </source>
</reference>
<gene>
    <name evidence="1" type="ORF">WN51_06832</name>
</gene>
<name>A0A0N0BCG4_9HYME</name>
<evidence type="ECO:0000313" key="2">
    <source>
        <dbReference type="Proteomes" id="UP000053105"/>
    </source>
</evidence>
<sequence length="106" mass="12451">MNRLLSDRWYLVINQRSQNSHEILQTFPNTTQKWFTSSKNSNGSNVVINHVISRSILISFRDNEIRLACLVNFGDLQQKEVWGNEEGIRVVGTVRLRDRPDYLQFK</sequence>
<accession>A0A0N0BCG4</accession>
<protein>
    <submittedName>
        <fullName evidence="1">Uncharacterized protein</fullName>
    </submittedName>
</protein>
<dbReference type="Proteomes" id="UP000053105">
    <property type="component" value="Unassembled WGS sequence"/>
</dbReference>
<dbReference type="EMBL" id="KQ435911">
    <property type="protein sequence ID" value="KOX68912.1"/>
    <property type="molecule type" value="Genomic_DNA"/>
</dbReference>
<keyword evidence="2" id="KW-1185">Reference proteome</keyword>
<proteinExistence type="predicted"/>
<evidence type="ECO:0000313" key="1">
    <source>
        <dbReference type="EMBL" id="KOX68912.1"/>
    </source>
</evidence>
<dbReference type="AlphaFoldDB" id="A0A0N0BCG4"/>
<organism evidence="1 2">
    <name type="scientific">Melipona quadrifasciata</name>
    <dbReference type="NCBI Taxonomy" id="166423"/>
    <lineage>
        <taxon>Eukaryota</taxon>
        <taxon>Metazoa</taxon>
        <taxon>Ecdysozoa</taxon>
        <taxon>Arthropoda</taxon>
        <taxon>Hexapoda</taxon>
        <taxon>Insecta</taxon>
        <taxon>Pterygota</taxon>
        <taxon>Neoptera</taxon>
        <taxon>Endopterygota</taxon>
        <taxon>Hymenoptera</taxon>
        <taxon>Apocrita</taxon>
        <taxon>Aculeata</taxon>
        <taxon>Apoidea</taxon>
        <taxon>Anthophila</taxon>
        <taxon>Apidae</taxon>
        <taxon>Melipona</taxon>
    </lineage>
</organism>